<dbReference type="Pfam" id="PF07963">
    <property type="entry name" value="N_methyl"/>
    <property type="match status" value="1"/>
</dbReference>
<organism evidence="3 4">
    <name type="scientific">Halomonas daqiaonensis</name>
    <dbReference type="NCBI Taxonomy" id="650850"/>
    <lineage>
        <taxon>Bacteria</taxon>
        <taxon>Pseudomonadati</taxon>
        <taxon>Pseudomonadota</taxon>
        <taxon>Gammaproteobacteria</taxon>
        <taxon>Oceanospirillales</taxon>
        <taxon>Halomonadaceae</taxon>
        <taxon>Halomonas</taxon>
    </lineage>
</organism>
<feature type="transmembrane region" description="Helical" evidence="2">
    <location>
        <begin position="47"/>
        <end position="66"/>
    </location>
</feature>
<name>A0A1H7SYG5_9GAMM</name>
<keyword evidence="4" id="KW-1185">Reference proteome</keyword>
<evidence type="ECO:0000313" key="3">
    <source>
        <dbReference type="EMBL" id="SEL77623.1"/>
    </source>
</evidence>
<dbReference type="EMBL" id="FOBC01000016">
    <property type="protein sequence ID" value="SEL77623.1"/>
    <property type="molecule type" value="Genomic_DNA"/>
</dbReference>
<keyword evidence="2" id="KW-0472">Membrane</keyword>
<sequence length="220" mass="24325">MTVSKVKMSLRSNTASNCRRTRSMKKSTKKNHGLRDSVEGGFSLVELMVALVIGLLIVLGAGQLYLTSKQSYNRMDNLAKRQESLRVISDLVSFDVRTSVEITNNSADQTVLNMTYDSGVRSNDPYCGSANNLLEVRYSFVSPELMIQVRCDPDASLSSSQSLIEGIEGVNFNVELDASGTTGDGLFVQITVIFPEIGPSEPLEKRQYTFMVARRNNILH</sequence>
<dbReference type="AlphaFoldDB" id="A0A1H7SYG5"/>
<keyword evidence="2" id="KW-1133">Transmembrane helix</keyword>
<evidence type="ECO:0000256" key="2">
    <source>
        <dbReference type="SAM" id="Phobius"/>
    </source>
</evidence>
<dbReference type="PROSITE" id="PS00409">
    <property type="entry name" value="PROKAR_NTER_METHYL"/>
    <property type="match status" value="1"/>
</dbReference>
<evidence type="ECO:0000256" key="1">
    <source>
        <dbReference type="SAM" id="MobiDB-lite"/>
    </source>
</evidence>
<dbReference type="STRING" id="650850.SAMN04488129_1165"/>
<reference evidence="4" key="1">
    <citation type="submission" date="2016-10" db="EMBL/GenBank/DDBJ databases">
        <authorList>
            <person name="Varghese N."/>
            <person name="Submissions S."/>
        </authorList>
    </citation>
    <scope>NUCLEOTIDE SEQUENCE [LARGE SCALE GENOMIC DNA]</scope>
    <source>
        <strain evidence="4">CGMCC 1.9150</strain>
    </source>
</reference>
<dbReference type="NCBIfam" id="TIGR02532">
    <property type="entry name" value="IV_pilin_GFxxxE"/>
    <property type="match status" value="1"/>
</dbReference>
<feature type="region of interest" description="Disordered" evidence="1">
    <location>
        <begin position="1"/>
        <end position="34"/>
    </location>
</feature>
<evidence type="ECO:0000313" key="4">
    <source>
        <dbReference type="Proteomes" id="UP000198807"/>
    </source>
</evidence>
<dbReference type="InterPro" id="IPR012902">
    <property type="entry name" value="N_methyl_site"/>
</dbReference>
<dbReference type="OrthoDB" id="5296662at2"/>
<protein>
    <submittedName>
        <fullName evidence="3">N-terminal methylation site-containing protein</fullName>
    </submittedName>
</protein>
<accession>A0A1H7SYG5</accession>
<feature type="compositionally biased region" description="Basic residues" evidence="1">
    <location>
        <begin position="19"/>
        <end position="32"/>
    </location>
</feature>
<proteinExistence type="predicted"/>
<gene>
    <name evidence="3" type="ORF">SAMN04488129_1165</name>
</gene>
<keyword evidence="2" id="KW-0812">Transmembrane</keyword>
<dbReference type="Proteomes" id="UP000198807">
    <property type="component" value="Unassembled WGS sequence"/>
</dbReference>